<evidence type="ECO:0000313" key="3">
    <source>
        <dbReference type="Proteomes" id="UP001056707"/>
    </source>
</evidence>
<organism evidence="2 3">
    <name type="scientific">Fructilactobacillus myrtifloralis</name>
    <dbReference type="NCBI Taxonomy" id="2940301"/>
    <lineage>
        <taxon>Bacteria</taxon>
        <taxon>Bacillati</taxon>
        <taxon>Bacillota</taxon>
        <taxon>Bacilli</taxon>
        <taxon>Lactobacillales</taxon>
        <taxon>Lactobacillaceae</taxon>
        <taxon>Fructilactobacillus</taxon>
    </lineage>
</organism>
<gene>
    <name evidence="2" type="ORF">M3M35_03895</name>
</gene>
<keyword evidence="1" id="KW-0812">Transmembrane</keyword>
<sequence>MKHKKTFIFLIFLLVVATGFGGWWYNTQKASNYHVKQGRTATVFIPGLGGNFITSDYMVSSWDNNGAATKALQVYVKDNGKVSTVKKFNKIGKNNPVIQANFQTNNKPGFEAKRMPQLMAYLRKEYGIKRVNLIGHSSGGEIIYDYLTRYRKVPDQPQVEHFVSMANTYPLKDPKYINNLPKNLQILNFCGNVSNTGSDGLIPVRDVVKMKELVKGHVKSYKLYVYNGDPQQAQHSMLHENPEVNKIIAEYLFN</sequence>
<keyword evidence="3" id="KW-1185">Reference proteome</keyword>
<dbReference type="Proteomes" id="UP001056707">
    <property type="component" value="Chromosome"/>
</dbReference>
<dbReference type="RefSeq" id="WP_252749371.1">
    <property type="nucleotide sequence ID" value="NZ_CP097116.1"/>
</dbReference>
<dbReference type="InterPro" id="IPR010315">
    <property type="entry name" value="DUF915_hydro-like"/>
</dbReference>
<evidence type="ECO:0000256" key="1">
    <source>
        <dbReference type="SAM" id="Phobius"/>
    </source>
</evidence>
<dbReference type="Pfam" id="PF06028">
    <property type="entry name" value="DUF915"/>
    <property type="match status" value="2"/>
</dbReference>
<dbReference type="EMBL" id="CP097116">
    <property type="protein sequence ID" value="USS84468.1"/>
    <property type="molecule type" value="Genomic_DNA"/>
</dbReference>
<dbReference type="InterPro" id="IPR029058">
    <property type="entry name" value="AB_hydrolase_fold"/>
</dbReference>
<evidence type="ECO:0000313" key="2">
    <source>
        <dbReference type="EMBL" id="USS84468.1"/>
    </source>
</evidence>
<protein>
    <submittedName>
        <fullName evidence="2">Alpha/beta hydrolase</fullName>
    </submittedName>
</protein>
<keyword evidence="1" id="KW-1133">Transmembrane helix</keyword>
<reference evidence="2" key="1">
    <citation type="submission" date="2022-05" db="EMBL/GenBank/DDBJ databases">
        <authorList>
            <person name="Oliphant S.A."/>
            <person name="Watson-Haigh N.S."/>
            <person name="Sumby K.M."/>
            <person name="Gardner J.M."/>
            <person name="Jiranek V."/>
        </authorList>
    </citation>
    <scope>NUCLEOTIDE SEQUENCE</scope>
    <source>
        <strain evidence="2">KI16_H9</strain>
    </source>
</reference>
<dbReference type="SUPFAM" id="SSF53474">
    <property type="entry name" value="alpha/beta-Hydrolases"/>
    <property type="match status" value="1"/>
</dbReference>
<proteinExistence type="predicted"/>
<dbReference type="Gene3D" id="3.40.50.1820">
    <property type="entry name" value="alpha/beta hydrolase"/>
    <property type="match status" value="1"/>
</dbReference>
<accession>A0ABY5BQG2</accession>
<feature type="transmembrane region" description="Helical" evidence="1">
    <location>
        <begin position="7"/>
        <end position="25"/>
    </location>
</feature>
<dbReference type="GO" id="GO:0016787">
    <property type="term" value="F:hydrolase activity"/>
    <property type="evidence" value="ECO:0007669"/>
    <property type="project" value="UniProtKB-KW"/>
</dbReference>
<keyword evidence="2" id="KW-0378">Hydrolase</keyword>
<keyword evidence="1" id="KW-0472">Membrane</keyword>
<name>A0ABY5BQG2_9LACO</name>